<evidence type="ECO:0000256" key="5">
    <source>
        <dbReference type="ARBA" id="ARBA00022692"/>
    </source>
</evidence>
<keyword evidence="10" id="KW-0739">Sodium transport</keyword>
<dbReference type="Pfam" id="PF00474">
    <property type="entry name" value="SSF"/>
    <property type="match status" value="1"/>
</dbReference>
<feature type="transmembrane region" description="Helical" evidence="12">
    <location>
        <begin position="245"/>
        <end position="264"/>
    </location>
</feature>
<evidence type="ECO:0000256" key="8">
    <source>
        <dbReference type="ARBA" id="ARBA00023065"/>
    </source>
</evidence>
<evidence type="ECO:0000256" key="7">
    <source>
        <dbReference type="ARBA" id="ARBA00023053"/>
    </source>
</evidence>
<keyword evidence="14" id="KW-1185">Reference proteome</keyword>
<dbReference type="GO" id="GO:0006814">
    <property type="term" value="P:sodium ion transport"/>
    <property type="evidence" value="ECO:0007669"/>
    <property type="project" value="UniProtKB-KW"/>
</dbReference>
<evidence type="ECO:0000313" key="13">
    <source>
        <dbReference type="EMBL" id="RZC32092.1"/>
    </source>
</evidence>
<evidence type="ECO:0000313" key="14">
    <source>
        <dbReference type="Proteomes" id="UP000292052"/>
    </source>
</evidence>
<dbReference type="OrthoDB" id="6132759at2759"/>
<dbReference type="PANTHER" id="PTHR42985">
    <property type="entry name" value="SODIUM-COUPLED MONOCARBOXYLATE TRANSPORTER"/>
    <property type="match status" value="1"/>
</dbReference>
<dbReference type="AlphaFoldDB" id="A0A482VGV8"/>
<keyword evidence="7" id="KW-0915">Sodium</keyword>
<dbReference type="InterPro" id="IPR001734">
    <property type="entry name" value="Na/solute_symporter"/>
</dbReference>
<keyword evidence="9 12" id="KW-0472">Membrane</keyword>
<feature type="transmembrane region" description="Helical" evidence="12">
    <location>
        <begin position="199"/>
        <end position="225"/>
    </location>
</feature>
<evidence type="ECO:0000256" key="2">
    <source>
        <dbReference type="ARBA" id="ARBA00006434"/>
    </source>
</evidence>
<dbReference type="GO" id="GO:0015293">
    <property type="term" value="F:symporter activity"/>
    <property type="evidence" value="ECO:0007669"/>
    <property type="project" value="TreeGrafter"/>
</dbReference>
<organism evidence="13 14">
    <name type="scientific">Asbolus verrucosus</name>
    <name type="common">Desert ironclad beetle</name>
    <dbReference type="NCBI Taxonomy" id="1661398"/>
    <lineage>
        <taxon>Eukaryota</taxon>
        <taxon>Metazoa</taxon>
        <taxon>Ecdysozoa</taxon>
        <taxon>Arthropoda</taxon>
        <taxon>Hexapoda</taxon>
        <taxon>Insecta</taxon>
        <taxon>Pterygota</taxon>
        <taxon>Neoptera</taxon>
        <taxon>Endopterygota</taxon>
        <taxon>Coleoptera</taxon>
        <taxon>Polyphaga</taxon>
        <taxon>Cucujiformia</taxon>
        <taxon>Tenebrionidae</taxon>
        <taxon>Pimeliinae</taxon>
        <taxon>Asbolus</taxon>
    </lineage>
</organism>
<dbReference type="EMBL" id="QDEB01100256">
    <property type="protein sequence ID" value="RZC32092.1"/>
    <property type="molecule type" value="Genomic_DNA"/>
</dbReference>
<dbReference type="PROSITE" id="PS50283">
    <property type="entry name" value="NA_SOLUT_SYMP_3"/>
    <property type="match status" value="1"/>
</dbReference>
<feature type="transmembrane region" description="Helical" evidence="12">
    <location>
        <begin position="60"/>
        <end position="79"/>
    </location>
</feature>
<feature type="transmembrane region" description="Helical" evidence="12">
    <location>
        <begin position="330"/>
        <end position="353"/>
    </location>
</feature>
<evidence type="ECO:0000256" key="10">
    <source>
        <dbReference type="ARBA" id="ARBA00023201"/>
    </source>
</evidence>
<dbReference type="PANTHER" id="PTHR42985:SF5">
    <property type="entry name" value="FI02094P-RELATED"/>
    <property type="match status" value="1"/>
</dbReference>
<feature type="transmembrane region" description="Helical" evidence="12">
    <location>
        <begin position="365"/>
        <end position="386"/>
    </location>
</feature>
<evidence type="ECO:0000256" key="9">
    <source>
        <dbReference type="ARBA" id="ARBA00023136"/>
    </source>
</evidence>
<protein>
    <submittedName>
        <fullName evidence="13">SSF domain containing protein</fullName>
    </submittedName>
</protein>
<accession>A0A482VGV8</accession>
<evidence type="ECO:0000256" key="11">
    <source>
        <dbReference type="RuleBase" id="RU362091"/>
    </source>
</evidence>
<feature type="transmembrane region" description="Helical" evidence="12">
    <location>
        <begin position="22"/>
        <end position="40"/>
    </location>
</feature>
<gene>
    <name evidence="13" type="ORF">BDFB_003738</name>
</gene>
<feature type="non-terminal residue" evidence="13">
    <location>
        <position position="394"/>
    </location>
</feature>
<sequence>MATHIASELEANMKHFKWPDCVILTIMLLICVLIGLYFGIYRGYTNVQEYLMGGRKMKIFPITVSLVASYISAISILGIPTDIYLYGVHYLYSLGGFTLMIFIMNYIYLPVFYGLNLTSVYEYLERRFNKKVKLFGSLLYIINMILWSPMAIYVSALTFSQVTDVNVHVITPVLCTICAFYTSLGGVKAVVYTDVIQSTIMFAAMVLVAIIGTINVGGLYTVLARNLESGRIEGPNLDFNLSSKYTIWSLIVGGSINYLQIASINQNMLQRYLALPSISHAKKAVWFFVLEFCAFFLVCGYCGLLIYATFYKCNPLSTKLVKEKDQLLPLLAMQVLGDYPGLPGIFVAGILSASLSTPLTEKQSFIVMKLTVVIFGVICVGMVYIIEQLGAILQ</sequence>
<dbReference type="Proteomes" id="UP000292052">
    <property type="component" value="Unassembled WGS sequence"/>
</dbReference>
<reference evidence="13 14" key="1">
    <citation type="submission" date="2017-03" db="EMBL/GenBank/DDBJ databases">
        <title>Genome of the blue death feigning beetle - Asbolus verrucosus.</title>
        <authorList>
            <person name="Rider S.D."/>
        </authorList>
    </citation>
    <scope>NUCLEOTIDE SEQUENCE [LARGE SCALE GENOMIC DNA]</scope>
    <source>
        <strain evidence="13">Butters</strain>
        <tissue evidence="13">Head and leg muscle</tissue>
    </source>
</reference>
<feature type="transmembrane region" description="Helical" evidence="12">
    <location>
        <begin position="165"/>
        <end position="187"/>
    </location>
</feature>
<comment type="similarity">
    <text evidence="2 11">Belongs to the sodium:solute symporter (SSF) (TC 2.A.21) family.</text>
</comment>
<dbReference type="InterPro" id="IPR038377">
    <property type="entry name" value="Na/Glc_symporter_sf"/>
</dbReference>
<evidence type="ECO:0000256" key="3">
    <source>
        <dbReference type="ARBA" id="ARBA00022448"/>
    </source>
</evidence>
<dbReference type="InterPro" id="IPR051163">
    <property type="entry name" value="Sodium:Solute_Symporter_SSF"/>
</dbReference>
<keyword evidence="5 12" id="KW-0812">Transmembrane</keyword>
<dbReference type="Gene3D" id="1.20.1730.10">
    <property type="entry name" value="Sodium/glucose cotransporter"/>
    <property type="match status" value="1"/>
</dbReference>
<proteinExistence type="inferred from homology"/>
<name>A0A482VGV8_ASBVE</name>
<dbReference type="GO" id="GO:0005886">
    <property type="term" value="C:plasma membrane"/>
    <property type="evidence" value="ECO:0007669"/>
    <property type="project" value="UniProtKB-SubCell"/>
</dbReference>
<evidence type="ECO:0000256" key="12">
    <source>
        <dbReference type="SAM" id="Phobius"/>
    </source>
</evidence>
<keyword evidence="3" id="KW-0813">Transport</keyword>
<comment type="caution">
    <text evidence="13">The sequence shown here is derived from an EMBL/GenBank/DDBJ whole genome shotgun (WGS) entry which is preliminary data.</text>
</comment>
<comment type="subcellular location">
    <subcellularLocation>
        <location evidence="1">Cell membrane</location>
        <topology evidence="1">Multi-pass membrane protein</topology>
    </subcellularLocation>
</comment>
<evidence type="ECO:0000256" key="6">
    <source>
        <dbReference type="ARBA" id="ARBA00022989"/>
    </source>
</evidence>
<feature type="transmembrane region" description="Helical" evidence="12">
    <location>
        <begin position="91"/>
        <end position="113"/>
    </location>
</feature>
<dbReference type="NCBIfam" id="TIGR00813">
    <property type="entry name" value="sss"/>
    <property type="match status" value="1"/>
</dbReference>
<feature type="transmembrane region" description="Helical" evidence="12">
    <location>
        <begin position="285"/>
        <end position="310"/>
    </location>
</feature>
<feature type="transmembrane region" description="Helical" evidence="12">
    <location>
        <begin position="134"/>
        <end position="159"/>
    </location>
</feature>
<keyword evidence="8" id="KW-0406">Ion transport</keyword>
<keyword evidence="4" id="KW-1003">Cell membrane</keyword>
<keyword evidence="6 12" id="KW-1133">Transmembrane helix</keyword>
<evidence type="ECO:0000256" key="1">
    <source>
        <dbReference type="ARBA" id="ARBA00004651"/>
    </source>
</evidence>
<evidence type="ECO:0000256" key="4">
    <source>
        <dbReference type="ARBA" id="ARBA00022475"/>
    </source>
</evidence>
<dbReference type="STRING" id="1661398.A0A482VGV8"/>